<dbReference type="Proteomes" id="UP000504635">
    <property type="component" value="Unplaced"/>
</dbReference>
<name>A0A6J2XJE9_SITOR</name>
<sequence>MAGKPSKKGRNPGVVDNWLDNLELYRKNVAYDETCLFRAVSEQLFECQIFHERVRRECIEYGKDHFNQFMHLIDNEEKWYNHLNLLENHMVICGNLEINLISRKYNRDVLIFHANKQQIYDVTKLGLPSPPLMLCLMDKDHYDAVYRKEHIENSGFCQSMVYKTLYENVFKIPKVDDIVKAMLYEKTQVISQSEMEEKSLYTEGSIMEDLENTIVAPFPFKVAKALDPTIYRNIEYDSWGEIRRELRLGDWYYGDDKLKMGTRCLLTDRQTGDLHECYIQDLLKNQNQCVVYLTKIAEKRIVNYSDLSPESDAKPWPLPYRFSKNLVITNTTTQLAPMDKVKSLRKKNKEKRQSKSLTDIKCSCVDGESLEDVSAFVGLPLQMQMANNNHNNNNNDNETTKIEASTDTTELVLPQTEGLLTPVTPEINQYPQRYHWGEPVHWPVHQTQYIPPDNSYYSPTADPFVWPQSPPAGPYYEYKPMVASAPVTPNVVPYHDTNYPFFFNYHVEQYPLPPQSPSTPTANPIMNRMENSERTVETSQMVQTPTFSSEHNVPTTTPCLSPLDSVPKVNLAFMPQPAQSIDLYHPIMPVPPGTPIIYTPIPTEADVMVNTPNVNPFTPTTPVEMQYISPQGYVYPSAQTLPSIPVYTHAGYPYNPQGFVFPQPNQAK</sequence>
<evidence type="ECO:0000313" key="4">
    <source>
        <dbReference type="RefSeq" id="XP_030751623.1"/>
    </source>
</evidence>
<evidence type="ECO:0000313" key="5">
    <source>
        <dbReference type="RefSeq" id="XP_030751624.1"/>
    </source>
</evidence>
<dbReference type="CDD" id="cd22753">
    <property type="entry name" value="OTU_ALG13-like"/>
    <property type="match status" value="1"/>
</dbReference>
<evidence type="ECO:0000259" key="1">
    <source>
        <dbReference type="PROSITE" id="PS50802"/>
    </source>
</evidence>
<protein>
    <submittedName>
        <fullName evidence="3 4">Uncharacterized protein LOC115879113 isoform X1</fullName>
    </submittedName>
</protein>
<keyword evidence="2" id="KW-1185">Reference proteome</keyword>
<dbReference type="OrthoDB" id="10017659at2759"/>
<dbReference type="InterPro" id="IPR050704">
    <property type="entry name" value="Peptidase_C85-like"/>
</dbReference>
<dbReference type="InterPro" id="IPR038765">
    <property type="entry name" value="Papain-like_cys_pep_sf"/>
</dbReference>
<organism evidence="2 4">
    <name type="scientific">Sitophilus oryzae</name>
    <name type="common">Rice weevil</name>
    <name type="synonym">Curculio oryzae</name>
    <dbReference type="NCBI Taxonomy" id="7048"/>
    <lineage>
        <taxon>Eukaryota</taxon>
        <taxon>Metazoa</taxon>
        <taxon>Ecdysozoa</taxon>
        <taxon>Arthropoda</taxon>
        <taxon>Hexapoda</taxon>
        <taxon>Insecta</taxon>
        <taxon>Pterygota</taxon>
        <taxon>Neoptera</taxon>
        <taxon>Endopterygota</taxon>
        <taxon>Coleoptera</taxon>
        <taxon>Polyphaga</taxon>
        <taxon>Cucujiformia</taxon>
        <taxon>Curculionidae</taxon>
        <taxon>Dryophthorinae</taxon>
        <taxon>Sitophilus</taxon>
    </lineage>
</organism>
<dbReference type="RefSeq" id="XP_030751623.1">
    <property type="nucleotide sequence ID" value="XM_030895763.1"/>
</dbReference>
<reference evidence="3 4" key="1">
    <citation type="submission" date="2025-04" db="UniProtKB">
        <authorList>
            <consortium name="RefSeq"/>
        </authorList>
    </citation>
    <scope>IDENTIFICATION</scope>
    <source>
        <tissue evidence="3 4">Gonads</tissue>
    </source>
</reference>
<dbReference type="KEGG" id="soy:115879113"/>
<feature type="domain" description="OTU" evidence="1">
    <location>
        <begin position="24"/>
        <end position="148"/>
    </location>
</feature>
<dbReference type="AlphaFoldDB" id="A0A6J2XJE9"/>
<evidence type="ECO:0000313" key="3">
    <source>
        <dbReference type="RefSeq" id="XP_030751622.1"/>
    </source>
</evidence>
<dbReference type="RefSeq" id="XP_030751622.1">
    <property type="nucleotide sequence ID" value="XM_030895762.1"/>
</dbReference>
<dbReference type="Pfam" id="PF02338">
    <property type="entry name" value="OTU"/>
    <property type="match status" value="1"/>
</dbReference>
<accession>A0A6J2XJE9</accession>
<evidence type="ECO:0000313" key="2">
    <source>
        <dbReference type="Proteomes" id="UP000504635"/>
    </source>
</evidence>
<proteinExistence type="predicted"/>
<dbReference type="PANTHER" id="PTHR12419">
    <property type="entry name" value="OTU DOMAIN CONTAINING PROTEIN"/>
    <property type="match status" value="1"/>
</dbReference>
<dbReference type="GO" id="GO:0016579">
    <property type="term" value="P:protein deubiquitination"/>
    <property type="evidence" value="ECO:0007669"/>
    <property type="project" value="TreeGrafter"/>
</dbReference>
<dbReference type="InterPro" id="IPR049769">
    <property type="entry name" value="OTU_OTU"/>
</dbReference>
<dbReference type="GeneID" id="115879113"/>
<dbReference type="InterPro" id="IPR003323">
    <property type="entry name" value="OTU_dom"/>
</dbReference>
<dbReference type="GO" id="GO:0004843">
    <property type="term" value="F:cysteine-type deubiquitinase activity"/>
    <property type="evidence" value="ECO:0007669"/>
    <property type="project" value="TreeGrafter"/>
</dbReference>
<gene>
    <name evidence="3 4 5" type="primary">LOC115879113</name>
</gene>
<dbReference type="RefSeq" id="XP_030751624.1">
    <property type="nucleotide sequence ID" value="XM_030895764.1"/>
</dbReference>
<dbReference type="PROSITE" id="PS50802">
    <property type="entry name" value="OTU"/>
    <property type="match status" value="1"/>
</dbReference>
<dbReference type="PANTHER" id="PTHR12419:SF10">
    <property type="entry name" value="DEUBIQUITINASE OTUD6B"/>
    <property type="match status" value="1"/>
</dbReference>
<dbReference type="Gene3D" id="3.90.70.80">
    <property type="match status" value="1"/>
</dbReference>
<dbReference type="SUPFAM" id="SSF54001">
    <property type="entry name" value="Cysteine proteinases"/>
    <property type="match status" value="1"/>
</dbReference>